<feature type="transmembrane region" description="Helical" evidence="5">
    <location>
        <begin position="82"/>
        <end position="98"/>
    </location>
</feature>
<evidence type="ECO:0000313" key="8">
    <source>
        <dbReference type="Proteomes" id="UP000001296"/>
    </source>
</evidence>
<organism evidence="7 8">
    <name type="scientific">Winmispira thermophila (strain ATCC 49972 / DSM 6192 / RI 19.B1)</name>
    <name type="common">Spirochaeta thermophila</name>
    <dbReference type="NCBI Taxonomy" id="665571"/>
    <lineage>
        <taxon>Bacteria</taxon>
        <taxon>Pseudomonadati</taxon>
        <taxon>Spirochaetota</taxon>
        <taxon>Spirochaetia</taxon>
        <taxon>Winmispirales</taxon>
        <taxon>Winmispiraceae</taxon>
        <taxon>Winmispira</taxon>
    </lineage>
</organism>
<dbReference type="RefSeq" id="WP_013313468.1">
    <property type="nucleotide sequence ID" value="NC_014484.1"/>
</dbReference>
<evidence type="ECO:0000256" key="2">
    <source>
        <dbReference type="ARBA" id="ARBA00022692"/>
    </source>
</evidence>
<dbReference type="HOGENOM" id="CLU_041910_0_0_12"/>
<keyword evidence="2 5" id="KW-0812">Transmembrane</keyword>
<comment type="subcellular location">
    <subcellularLocation>
        <location evidence="1">Membrane</location>
        <topology evidence="1">Multi-pass membrane protein</topology>
    </subcellularLocation>
</comment>
<keyword evidence="4 5" id="KW-0472">Membrane</keyword>
<dbReference type="PaxDb" id="665571-STHERM_c06680"/>
<feature type="transmembrane region" description="Helical" evidence="5">
    <location>
        <begin position="160"/>
        <end position="182"/>
    </location>
</feature>
<dbReference type="AlphaFoldDB" id="E0RR49"/>
<proteinExistence type="predicted"/>
<reference evidence="7 8" key="2">
    <citation type="journal article" date="2010" name="J. Bacteriol.">
        <title>Genome sequence of the polysaccharide-degrading, thermophilic anaerobe Spirochaeta thermophila DSM 6192.</title>
        <authorList>
            <person name="Angelov A."/>
            <person name="Liebl S."/>
            <person name="Ballschmiter M."/>
            <person name="Bomeke M."/>
            <person name="Lehmann R."/>
            <person name="Liesegang H."/>
            <person name="Daniel R."/>
            <person name="Liebl W."/>
        </authorList>
    </citation>
    <scope>NUCLEOTIDE SEQUENCE [LARGE SCALE GENOMIC DNA]</scope>
    <source>
        <strain evidence="8">ATCC 49972 / DSM 6192 / RI 19.B1</strain>
    </source>
</reference>
<reference key="1">
    <citation type="submission" date="2009-08" db="EMBL/GenBank/DDBJ databases">
        <title>The genome sequence of Spirochaeta thermophila DSM6192.</title>
        <authorList>
            <person name="Angelov A."/>
            <person name="Mientus M."/>
            <person name="Wittenberg S."/>
            <person name="Lehmann R."/>
            <person name="Liesegang H."/>
            <person name="Daniel R."/>
            <person name="Liebl W."/>
        </authorList>
    </citation>
    <scope>NUCLEOTIDE SEQUENCE</scope>
    <source>
        <strain>DSM 6192</strain>
    </source>
</reference>
<feature type="transmembrane region" description="Helical" evidence="5">
    <location>
        <begin position="40"/>
        <end position="62"/>
    </location>
</feature>
<dbReference type="InterPro" id="IPR005821">
    <property type="entry name" value="Ion_trans_dom"/>
</dbReference>
<evidence type="ECO:0000256" key="5">
    <source>
        <dbReference type="SAM" id="Phobius"/>
    </source>
</evidence>
<dbReference type="SUPFAM" id="SSF81324">
    <property type="entry name" value="Voltage-gated potassium channels"/>
    <property type="match status" value="1"/>
</dbReference>
<feature type="domain" description="Ion transport" evidence="6">
    <location>
        <begin position="15"/>
        <end position="147"/>
    </location>
</feature>
<dbReference type="Pfam" id="PF00520">
    <property type="entry name" value="Ion_trans"/>
    <property type="match status" value="1"/>
</dbReference>
<accession>E0RR49</accession>
<dbReference type="GO" id="GO:0005216">
    <property type="term" value="F:monoatomic ion channel activity"/>
    <property type="evidence" value="ECO:0007669"/>
    <property type="project" value="InterPro"/>
</dbReference>
<sequence>MDSKTTRRGFLEGLVTVAILLVLVQTVLEDLAVFLTWEWRWRRALLLAGFGFDVFFTLEFLVRSITAASEGRFARYLSKERGWIDFLASVPLLVFNSGPEVLSLLYGGAAFVGMAGKLKLLKVVKIIRMARILRLLRGLKLVKQIAYIDSPMTQHHISRIAALVVTAELVVLFLYSLLPVFLPLKGVEERYTTGVVRTGQVFTEMGETLTPDQVLTLAAAHGEVLVVRAGGQSLYSRYDDSFYDRMFGPHDYAYYREGALEIFFDMRPVHIESARLSLLALSTVLVCLFLLLFVYAPHFALTVTDPLRVVERGLSEPDYELAARVYPEYGDHEVFRVARLYNEELLPRKLSEGGWTSMERIEDLLGEE</sequence>
<dbReference type="Gene3D" id="1.10.287.70">
    <property type="match status" value="1"/>
</dbReference>
<evidence type="ECO:0000256" key="4">
    <source>
        <dbReference type="ARBA" id="ARBA00023136"/>
    </source>
</evidence>
<dbReference type="Proteomes" id="UP000001296">
    <property type="component" value="Chromosome"/>
</dbReference>
<feature type="transmembrane region" description="Helical" evidence="5">
    <location>
        <begin position="9"/>
        <end position="28"/>
    </location>
</feature>
<protein>
    <recommendedName>
        <fullName evidence="6">Ion transport domain-containing protein</fullName>
    </recommendedName>
</protein>
<evidence type="ECO:0000256" key="3">
    <source>
        <dbReference type="ARBA" id="ARBA00022989"/>
    </source>
</evidence>
<gene>
    <name evidence="7" type="ordered locus">STHERM_c06680</name>
</gene>
<evidence type="ECO:0000259" key="6">
    <source>
        <dbReference type="Pfam" id="PF00520"/>
    </source>
</evidence>
<keyword evidence="3 5" id="KW-1133">Transmembrane helix</keyword>
<evidence type="ECO:0000313" key="7">
    <source>
        <dbReference type="EMBL" id="ADN01627.1"/>
    </source>
</evidence>
<feature type="transmembrane region" description="Helical" evidence="5">
    <location>
        <begin position="276"/>
        <end position="296"/>
    </location>
</feature>
<dbReference type="EMBL" id="CP001698">
    <property type="protein sequence ID" value="ADN01627.1"/>
    <property type="molecule type" value="Genomic_DNA"/>
</dbReference>
<evidence type="ECO:0000256" key="1">
    <source>
        <dbReference type="ARBA" id="ARBA00004141"/>
    </source>
</evidence>
<dbReference type="KEGG" id="sta:STHERM_c06680"/>
<name>E0RR49_WINT6</name>
<dbReference type="GO" id="GO:0016020">
    <property type="term" value="C:membrane"/>
    <property type="evidence" value="ECO:0007669"/>
    <property type="project" value="UniProtKB-SubCell"/>
</dbReference>